<evidence type="ECO:0000313" key="1">
    <source>
        <dbReference type="EMBL" id="KAI4316981.1"/>
    </source>
</evidence>
<protein>
    <submittedName>
        <fullName evidence="1">Uncharacterized protein</fullName>
    </submittedName>
</protein>
<comment type="caution">
    <text evidence="1">The sequence shown here is derived from an EMBL/GenBank/DDBJ whole genome shotgun (WGS) entry which is preliminary data.</text>
</comment>
<accession>A0ACB9M1F2</accession>
<sequence>MQRLKHGSVTLESVLLLISFSCFVFKGLADYIPPAKLDGFVYENRALNYDTILIEAFYDPVCPDSRDSWPPLKKALSYYGDRVSLVVHLLPLPYHDNAFVASRALHIANGLNRSATFPLLEWFFKHQEKYYGAKTHYLSRAAIVDQIAKSVTEVVGSSDYHSIKSRFNDTKTDLQTRVSFKYAASRGVYGTPFFYVNGFLLPDTGSAVDYNTWRKVIDPLIGRKSVKNEDSLHFFL</sequence>
<evidence type="ECO:0000313" key="2">
    <source>
        <dbReference type="Proteomes" id="UP000828941"/>
    </source>
</evidence>
<dbReference type="EMBL" id="CM039435">
    <property type="protein sequence ID" value="KAI4316981.1"/>
    <property type="molecule type" value="Genomic_DNA"/>
</dbReference>
<proteinExistence type="predicted"/>
<keyword evidence="2" id="KW-1185">Reference proteome</keyword>
<name>A0ACB9M1F2_BAUVA</name>
<reference evidence="1 2" key="1">
    <citation type="journal article" date="2022" name="DNA Res.">
        <title>Chromosomal-level genome assembly of the orchid tree Bauhinia variegata (Leguminosae; Cercidoideae) supports the allotetraploid origin hypothesis of Bauhinia.</title>
        <authorList>
            <person name="Zhong Y."/>
            <person name="Chen Y."/>
            <person name="Zheng D."/>
            <person name="Pang J."/>
            <person name="Liu Y."/>
            <person name="Luo S."/>
            <person name="Meng S."/>
            <person name="Qian L."/>
            <person name="Wei D."/>
            <person name="Dai S."/>
            <person name="Zhou R."/>
        </authorList>
    </citation>
    <scope>NUCLEOTIDE SEQUENCE [LARGE SCALE GENOMIC DNA]</scope>
    <source>
        <strain evidence="1">BV-YZ2020</strain>
    </source>
</reference>
<dbReference type="Proteomes" id="UP000828941">
    <property type="component" value="Chromosome 10"/>
</dbReference>
<gene>
    <name evidence="1" type="ORF">L6164_024898</name>
</gene>
<organism evidence="1 2">
    <name type="scientific">Bauhinia variegata</name>
    <name type="common">Purple orchid tree</name>
    <name type="synonym">Phanera variegata</name>
    <dbReference type="NCBI Taxonomy" id="167791"/>
    <lineage>
        <taxon>Eukaryota</taxon>
        <taxon>Viridiplantae</taxon>
        <taxon>Streptophyta</taxon>
        <taxon>Embryophyta</taxon>
        <taxon>Tracheophyta</taxon>
        <taxon>Spermatophyta</taxon>
        <taxon>Magnoliopsida</taxon>
        <taxon>eudicotyledons</taxon>
        <taxon>Gunneridae</taxon>
        <taxon>Pentapetalae</taxon>
        <taxon>rosids</taxon>
        <taxon>fabids</taxon>
        <taxon>Fabales</taxon>
        <taxon>Fabaceae</taxon>
        <taxon>Cercidoideae</taxon>
        <taxon>Cercideae</taxon>
        <taxon>Bauhiniinae</taxon>
        <taxon>Bauhinia</taxon>
    </lineage>
</organism>